<feature type="region of interest" description="Disordered" evidence="1">
    <location>
        <begin position="38"/>
        <end position="63"/>
    </location>
</feature>
<evidence type="ECO:0000256" key="1">
    <source>
        <dbReference type="SAM" id="MobiDB-lite"/>
    </source>
</evidence>
<gene>
    <name evidence="2" type="ORF">A2Z10_01705</name>
</gene>
<evidence type="ECO:0000313" key="3">
    <source>
        <dbReference type="Proteomes" id="UP000176639"/>
    </source>
</evidence>
<evidence type="ECO:0000313" key="2">
    <source>
        <dbReference type="EMBL" id="OGD24341.1"/>
    </source>
</evidence>
<name>A0A1F5B154_9BACT</name>
<organism evidence="2 3">
    <name type="scientific">Candidatus Azambacteria bacterium RBG_16_47_10</name>
    <dbReference type="NCBI Taxonomy" id="1797292"/>
    <lineage>
        <taxon>Bacteria</taxon>
        <taxon>Candidatus Azamiibacteriota</taxon>
    </lineage>
</organism>
<feature type="compositionally biased region" description="Basic residues" evidence="1">
    <location>
        <begin position="47"/>
        <end position="63"/>
    </location>
</feature>
<dbReference type="AlphaFoldDB" id="A0A1F5B154"/>
<accession>A0A1F5B154</accession>
<proteinExistence type="predicted"/>
<protein>
    <submittedName>
        <fullName evidence="2">Uncharacterized protein</fullName>
    </submittedName>
</protein>
<reference evidence="2 3" key="1">
    <citation type="journal article" date="2016" name="Nat. Commun.">
        <title>Thousands of microbial genomes shed light on interconnected biogeochemical processes in an aquifer system.</title>
        <authorList>
            <person name="Anantharaman K."/>
            <person name="Brown C.T."/>
            <person name="Hug L.A."/>
            <person name="Sharon I."/>
            <person name="Castelle C.J."/>
            <person name="Probst A.J."/>
            <person name="Thomas B.C."/>
            <person name="Singh A."/>
            <person name="Wilkins M.J."/>
            <person name="Karaoz U."/>
            <person name="Brodie E.L."/>
            <person name="Williams K.H."/>
            <person name="Hubbard S.S."/>
            <person name="Banfield J.F."/>
        </authorList>
    </citation>
    <scope>NUCLEOTIDE SEQUENCE [LARGE SCALE GENOMIC DNA]</scope>
</reference>
<comment type="caution">
    <text evidence="2">The sequence shown here is derived from an EMBL/GenBank/DDBJ whole genome shotgun (WGS) entry which is preliminary data.</text>
</comment>
<dbReference type="EMBL" id="MEYI01000005">
    <property type="protein sequence ID" value="OGD24341.1"/>
    <property type="molecule type" value="Genomic_DNA"/>
</dbReference>
<sequence length="63" mass="7264">MRRLVFAVGYCLAHEVRTHLESVSAHFPVVPRMYHALSQGSASPHPALRRNKKRPRACRTQKR</sequence>
<dbReference type="Proteomes" id="UP000176639">
    <property type="component" value="Unassembled WGS sequence"/>
</dbReference>